<feature type="compositionally biased region" description="Basic residues" evidence="1">
    <location>
        <begin position="182"/>
        <end position="191"/>
    </location>
</feature>
<protein>
    <submittedName>
        <fullName evidence="2">Uncharacterized protein</fullName>
    </submittedName>
</protein>
<feature type="region of interest" description="Disordered" evidence="1">
    <location>
        <begin position="443"/>
        <end position="534"/>
    </location>
</feature>
<dbReference type="Proteomes" id="UP001174909">
    <property type="component" value="Unassembled WGS sequence"/>
</dbReference>
<feature type="compositionally biased region" description="Low complexity" evidence="1">
    <location>
        <begin position="219"/>
        <end position="230"/>
    </location>
</feature>
<name>A0AA35XF87_GEOBA</name>
<feature type="compositionally biased region" description="Basic and acidic residues" evidence="1">
    <location>
        <begin position="192"/>
        <end position="201"/>
    </location>
</feature>
<gene>
    <name evidence="2" type="ORF">GBAR_LOCUS26838</name>
</gene>
<sequence>MHVCHHIANSTKVSRTRLSLLHLYHLDHPVSKADKTRPQLPLVYAPSRPPSVQSRPTATTSAASSTSDPNFNTHCPIYKVHHTKVDQQPPEPSKPKSPTIKPTHTTTTSQDTKRHSDTEGMVFHPVVRGPLKTRVEVSHDTQILRVVSPTQEDSSSSGRSPVDSLSGDSSDAGSTTAPGTKRVVRRHKKIVKKENQKKNGEENSIAAPSNVPKEDAKPSTSSGDKVYSDSSSDDESAPTRLSPPRSRRRRKLPPGKPGETSNREASVENNEPQGPKIVGILKKPRGGSSTVAFANTTDGRKETRAPENVQSCASSTASSAFASELTRLREDASGAIGRAQVSRDTISLSSASTTKRVRFSDTLESSLNCSQASISHHPPTPSSSSNTDLVLERLWRQILQSGSPTNIPLNGMFNPRMKISLSQKGKGSQKEAQVTCDHITVHVPQAKTLPGENDRVSRPSLSVSGSRQTENTGSRDERKEHTQASFSSAQRQRTGIGSSIESATTQGLVATSKGESGERVRSIETGPTDEEIDRGWGNIQGQLQSWTGGVPVAPQVFQFPPVPPKIEPPAAGGRGGGGRYLPHRPQQKPTTTRSHTHQKWAGPDKQLHRWPHDMTHPDTVQSEPSYVTVQTSSWEQQHTKQTKPGATGLSHEEQQLIQSLQKINQRLKEHEMAHGPHSSSHPPHYHPVSVHTRRRTNNPTRQS</sequence>
<proteinExistence type="predicted"/>
<feature type="compositionally biased region" description="Polar residues" evidence="1">
    <location>
        <begin position="459"/>
        <end position="472"/>
    </location>
</feature>
<dbReference type="EMBL" id="CASHTH010003741">
    <property type="protein sequence ID" value="CAI8048672.1"/>
    <property type="molecule type" value="Genomic_DNA"/>
</dbReference>
<evidence type="ECO:0000256" key="1">
    <source>
        <dbReference type="SAM" id="MobiDB-lite"/>
    </source>
</evidence>
<evidence type="ECO:0000313" key="3">
    <source>
        <dbReference type="Proteomes" id="UP001174909"/>
    </source>
</evidence>
<comment type="caution">
    <text evidence="2">The sequence shown here is derived from an EMBL/GenBank/DDBJ whole genome shotgun (WGS) entry which is preliminary data.</text>
</comment>
<organism evidence="2 3">
    <name type="scientific">Geodia barretti</name>
    <name type="common">Barrett's horny sponge</name>
    <dbReference type="NCBI Taxonomy" id="519541"/>
    <lineage>
        <taxon>Eukaryota</taxon>
        <taxon>Metazoa</taxon>
        <taxon>Porifera</taxon>
        <taxon>Demospongiae</taxon>
        <taxon>Heteroscleromorpha</taxon>
        <taxon>Tetractinellida</taxon>
        <taxon>Astrophorina</taxon>
        <taxon>Geodiidae</taxon>
        <taxon>Geodia</taxon>
    </lineage>
</organism>
<feature type="compositionally biased region" description="Low complexity" evidence="1">
    <location>
        <begin position="154"/>
        <end position="177"/>
    </location>
</feature>
<feature type="compositionally biased region" description="Polar residues" evidence="1">
    <location>
        <begin position="655"/>
        <end position="664"/>
    </location>
</feature>
<feature type="compositionally biased region" description="Basic and acidic residues" evidence="1">
    <location>
        <begin position="473"/>
        <end position="482"/>
    </location>
</feature>
<feature type="compositionally biased region" description="Polar residues" evidence="1">
    <location>
        <begin position="483"/>
        <end position="509"/>
    </location>
</feature>
<feature type="region of interest" description="Disordered" evidence="1">
    <location>
        <begin position="32"/>
        <end position="127"/>
    </location>
</feature>
<feature type="compositionally biased region" description="Low complexity" evidence="1">
    <location>
        <begin position="57"/>
        <end position="67"/>
    </location>
</feature>
<dbReference type="AlphaFoldDB" id="A0AA35XF87"/>
<evidence type="ECO:0000313" key="2">
    <source>
        <dbReference type="EMBL" id="CAI8048672.1"/>
    </source>
</evidence>
<feature type="region of interest" description="Disordered" evidence="1">
    <location>
        <begin position="628"/>
        <end position="703"/>
    </location>
</feature>
<feature type="compositionally biased region" description="Polar residues" evidence="1">
    <location>
        <begin position="287"/>
        <end position="297"/>
    </location>
</feature>
<keyword evidence="3" id="KW-1185">Reference proteome</keyword>
<feature type="region of interest" description="Disordered" evidence="1">
    <location>
        <begin position="142"/>
        <end position="312"/>
    </location>
</feature>
<feature type="compositionally biased region" description="Low complexity" evidence="1">
    <location>
        <begin position="96"/>
        <end position="109"/>
    </location>
</feature>
<feature type="region of interest" description="Disordered" evidence="1">
    <location>
        <begin position="564"/>
        <end position="609"/>
    </location>
</feature>
<accession>A0AA35XF87</accession>
<reference evidence="2" key="1">
    <citation type="submission" date="2023-03" db="EMBL/GenBank/DDBJ databases">
        <authorList>
            <person name="Steffen K."/>
            <person name="Cardenas P."/>
        </authorList>
    </citation>
    <scope>NUCLEOTIDE SEQUENCE</scope>
</reference>
<feature type="compositionally biased region" description="Low complexity" evidence="1">
    <location>
        <begin position="675"/>
        <end position="690"/>
    </location>
</feature>